<organism evidence="3 4">
    <name type="scientific">Sphingobacterium paludis</name>
    <dbReference type="NCBI Taxonomy" id="1476465"/>
    <lineage>
        <taxon>Bacteria</taxon>
        <taxon>Pseudomonadati</taxon>
        <taxon>Bacteroidota</taxon>
        <taxon>Sphingobacteriia</taxon>
        <taxon>Sphingobacteriales</taxon>
        <taxon>Sphingobacteriaceae</taxon>
        <taxon>Sphingobacterium</taxon>
    </lineage>
</organism>
<dbReference type="Gene3D" id="3.40.390.80">
    <property type="entry name" value="Peptidase M60, enhancin-like domain 2"/>
    <property type="match status" value="1"/>
</dbReference>
<evidence type="ECO:0000313" key="3">
    <source>
        <dbReference type="EMBL" id="TDS16162.1"/>
    </source>
</evidence>
<reference evidence="3 4" key="1">
    <citation type="submission" date="2019-03" db="EMBL/GenBank/DDBJ databases">
        <title>Genomic Encyclopedia of Type Strains, Phase III (KMG-III): the genomes of soil and plant-associated and newly described type strains.</title>
        <authorList>
            <person name="Whitman W."/>
        </authorList>
    </citation>
    <scope>NUCLEOTIDE SEQUENCE [LARGE SCALE GENOMIC DNA]</scope>
    <source>
        <strain evidence="3 4">CGMCC 1.12801</strain>
    </source>
</reference>
<proteinExistence type="predicted"/>
<dbReference type="InterPro" id="IPR042279">
    <property type="entry name" value="Pep_M60_3"/>
</dbReference>
<evidence type="ECO:0000313" key="4">
    <source>
        <dbReference type="Proteomes" id="UP000294752"/>
    </source>
</evidence>
<keyword evidence="1" id="KW-0812">Transmembrane</keyword>
<dbReference type="InterPro" id="IPR051244">
    <property type="entry name" value="TCAF"/>
</dbReference>
<keyword evidence="4" id="KW-1185">Reference proteome</keyword>
<feature type="transmembrane region" description="Helical" evidence="1">
    <location>
        <begin position="21"/>
        <end position="41"/>
    </location>
</feature>
<protein>
    <submittedName>
        <fullName evidence="3">Enhancin-like peptidase M60 family</fullName>
    </submittedName>
</protein>
<comment type="caution">
    <text evidence="3">The sequence shown here is derived from an EMBL/GenBank/DDBJ whole genome shotgun (WGS) entry which is preliminary data.</text>
</comment>
<accession>A0A4R7D710</accession>
<dbReference type="OrthoDB" id="197688at2"/>
<dbReference type="EMBL" id="SNZV01000002">
    <property type="protein sequence ID" value="TDS16162.1"/>
    <property type="molecule type" value="Genomic_DNA"/>
</dbReference>
<sequence>MKNLSNNHATGCFAHSSAFRYNLRSWGFVPFYVLPLAFFLLSCKDQVQLIQEPAVAISLADEDLGAPRTQLFKQQISRQVENTDRLRLWLGHTGWQPTGFHVDKNSIITVHVRKISGTDLPKLMLGTPASGGREYDTFFQLKEGTNVINTETDLEIFYFGGRGPEKWGGNVYIDYTSDSPGAHGESEITFESGFKKIPYYIQGETSIADYQRMLDVFGDSVHQATLVSDRVMLNFTIANARQYRSSNIDSLLLICDQVTASVEAISGLDRSSPEHYPRTARLLITDKPDGVPTSGFSISFPQISMNEILTPSLLRRSWGLYHEIGHAYQQAWTWFAVSEVTVNIFSRAAQRAMGFSIGRTENSWNIVDAYLAKPDAERNFNTDEPLSYDRLEMFHQLWLAYGDGFYQNLHKKCRVDKPILNNDDEKMAYFMTTACDIAGEDLTDFFRKWGLPASQATYAAIANKNLPQPSRDYSTLRD</sequence>
<dbReference type="SMART" id="SM01276">
    <property type="entry name" value="M60-like"/>
    <property type="match status" value="1"/>
</dbReference>
<dbReference type="PANTHER" id="PTHR15730">
    <property type="entry name" value="EXPERIMENTAL AUTOIMMUNE PROSTATITIS ANTIGEN 2-RELATED"/>
    <property type="match status" value="1"/>
</dbReference>
<dbReference type="Gene3D" id="1.10.390.30">
    <property type="entry name" value="Peptidase M60, enhancin-like domain 3"/>
    <property type="match status" value="1"/>
</dbReference>
<gene>
    <name evidence="3" type="ORF">B0I21_102488</name>
</gene>
<dbReference type="PANTHER" id="PTHR15730:SF5">
    <property type="entry name" value="SI:CH211-210B2.2-RELATED"/>
    <property type="match status" value="1"/>
</dbReference>
<dbReference type="Proteomes" id="UP000294752">
    <property type="component" value="Unassembled WGS sequence"/>
</dbReference>
<dbReference type="InterPro" id="IPR031161">
    <property type="entry name" value="Peptidase_M60_dom"/>
</dbReference>
<keyword evidence="1" id="KW-1133">Transmembrane helix</keyword>
<dbReference type="AlphaFoldDB" id="A0A4R7D710"/>
<evidence type="ECO:0000256" key="1">
    <source>
        <dbReference type="SAM" id="Phobius"/>
    </source>
</evidence>
<dbReference type="Gene3D" id="2.60.120.1250">
    <property type="entry name" value="Peptidase M60, enhancin-like domain 1"/>
    <property type="match status" value="1"/>
</dbReference>
<dbReference type="PROSITE" id="PS51723">
    <property type="entry name" value="PEPTIDASE_M60"/>
    <property type="match status" value="1"/>
</dbReference>
<dbReference type="RefSeq" id="WP_133639420.1">
    <property type="nucleotide sequence ID" value="NZ_SNZV01000002.1"/>
</dbReference>
<feature type="domain" description="Peptidase M60" evidence="2">
    <location>
        <begin position="93"/>
        <end position="402"/>
    </location>
</feature>
<keyword evidence="1" id="KW-0472">Membrane</keyword>
<evidence type="ECO:0000259" key="2">
    <source>
        <dbReference type="PROSITE" id="PS51723"/>
    </source>
</evidence>
<dbReference type="Pfam" id="PF13402">
    <property type="entry name" value="Peptidase_M60"/>
    <property type="match status" value="1"/>
</dbReference>
<name>A0A4R7D710_9SPHI</name>